<proteinExistence type="predicted"/>
<dbReference type="EMBL" id="CP012831">
    <property type="protein sequence ID" value="ALI05712.1"/>
    <property type="molecule type" value="Genomic_DNA"/>
</dbReference>
<dbReference type="RefSeq" id="WP_060738458.1">
    <property type="nucleotide sequence ID" value="NZ_CP012831.1"/>
</dbReference>
<dbReference type="OrthoDB" id="7011466at2"/>
<gene>
    <name evidence="1" type="ORF">AO356_02620</name>
</gene>
<organism evidence="1 2">
    <name type="scientific">Pseudomonas fluorescens</name>
    <dbReference type="NCBI Taxonomy" id="294"/>
    <lineage>
        <taxon>Bacteria</taxon>
        <taxon>Pseudomonadati</taxon>
        <taxon>Pseudomonadota</taxon>
        <taxon>Gammaproteobacteria</taxon>
        <taxon>Pseudomonadales</taxon>
        <taxon>Pseudomonadaceae</taxon>
        <taxon>Pseudomonas</taxon>
    </lineage>
</organism>
<dbReference type="Proteomes" id="UP000059425">
    <property type="component" value="Chromosome"/>
</dbReference>
<accession>A0A0N9WD63</accession>
<protein>
    <submittedName>
        <fullName evidence="1">Uncharacterized protein</fullName>
    </submittedName>
</protein>
<dbReference type="AlphaFoldDB" id="A0A0N9WD63"/>
<evidence type="ECO:0000313" key="1">
    <source>
        <dbReference type="EMBL" id="ALI05712.1"/>
    </source>
</evidence>
<evidence type="ECO:0000313" key="2">
    <source>
        <dbReference type="Proteomes" id="UP000059425"/>
    </source>
</evidence>
<reference evidence="1 2" key="2">
    <citation type="journal article" date="2018" name="Nature">
        <title>Mutant phenotypes for thousands of bacterial genes of unknown function.</title>
        <authorList>
            <person name="Price M.N."/>
            <person name="Wetmore K.M."/>
            <person name="Waters R.J."/>
            <person name="Callaghan M."/>
            <person name="Ray J."/>
            <person name="Liu H."/>
            <person name="Kuehl J.V."/>
            <person name="Melnyk R.A."/>
            <person name="Lamson J.S."/>
            <person name="Suh Y."/>
            <person name="Carlson H.K."/>
            <person name="Esquivel Z."/>
            <person name="Sadeeshkumar H."/>
            <person name="Chakraborty R."/>
            <person name="Zane G.M."/>
            <person name="Rubin B.E."/>
            <person name="Wall J.D."/>
            <person name="Visel A."/>
            <person name="Bristow J."/>
            <person name="Blow M.J."/>
            <person name="Arkin A.P."/>
            <person name="Deutschbauer A.M."/>
        </authorList>
    </citation>
    <scope>NUCLEOTIDE SEQUENCE [LARGE SCALE GENOMIC DNA]</scope>
    <source>
        <strain evidence="1 2">FW300-N2C3</strain>
    </source>
</reference>
<sequence>MKIESSTAPIAFERGADVAVQSLESRLLAAHQGTSQGKRPDPEFEHLYQVLLAMEGQGEKAIHEFLRALRGADGETAAYPTAQALMAVTLQVLVRLKEQGLEKSQLYREVSGANGLAFAVDLFVKGFMRDVFQPMGDEAWEMSEW</sequence>
<name>A0A0N9WD63_PSEFL</name>
<reference evidence="2" key="1">
    <citation type="submission" date="2015-09" db="EMBL/GenBank/DDBJ databases">
        <title>Whole genome sequence of Pseudomonas fluorescens FW300-N2C3.</title>
        <authorList>
            <person name="Ray J."/>
            <person name="Melnyk R."/>
            <person name="Deutschbauer A."/>
        </authorList>
    </citation>
    <scope>NUCLEOTIDE SEQUENCE [LARGE SCALE GENOMIC DNA]</scope>
    <source>
        <strain evidence="2">FW300-N2C3</strain>
    </source>
</reference>